<evidence type="ECO:0000256" key="1">
    <source>
        <dbReference type="SAM" id="MobiDB-lite"/>
    </source>
</evidence>
<reference evidence="2 3" key="2">
    <citation type="journal article" date="2012" name="Proc. Natl. Acad. Sci. U.S.A.">
        <title>Antigenic diversity is generated by distinct evolutionary mechanisms in African trypanosome species.</title>
        <authorList>
            <person name="Jackson A.P."/>
            <person name="Berry A."/>
            <person name="Aslett M."/>
            <person name="Allison H.C."/>
            <person name="Burton P."/>
            <person name="Vavrova-Anderson J."/>
            <person name="Brown R."/>
            <person name="Browne H."/>
            <person name="Corton N."/>
            <person name="Hauser H."/>
            <person name="Gamble J."/>
            <person name="Gilderthorp R."/>
            <person name="Marcello L."/>
            <person name="McQuillan J."/>
            <person name="Otto T.D."/>
            <person name="Quail M.A."/>
            <person name="Sanders M.J."/>
            <person name="van Tonder A."/>
            <person name="Ginger M.L."/>
            <person name="Field M.C."/>
            <person name="Barry J.D."/>
            <person name="Hertz-Fowler C."/>
            <person name="Berriman M."/>
        </authorList>
    </citation>
    <scope>NUCLEOTIDE SEQUENCE [LARGE SCALE GENOMIC DNA]</scope>
    <source>
        <strain evidence="2 3">IL3000</strain>
    </source>
</reference>
<comment type="caution">
    <text evidence="2">The sequence shown here is derived from an EMBL/GenBank/DDBJ whole genome shotgun (WGS) entry which is preliminary data.</text>
</comment>
<name>F9W8Z6_TRYCI</name>
<organism evidence="2 3">
    <name type="scientific">Trypanosoma congolense (strain IL3000)</name>
    <dbReference type="NCBI Taxonomy" id="1068625"/>
    <lineage>
        <taxon>Eukaryota</taxon>
        <taxon>Discoba</taxon>
        <taxon>Euglenozoa</taxon>
        <taxon>Kinetoplastea</taxon>
        <taxon>Metakinetoplastina</taxon>
        <taxon>Trypanosomatida</taxon>
        <taxon>Trypanosomatidae</taxon>
        <taxon>Trypanosoma</taxon>
        <taxon>Nannomonas</taxon>
    </lineage>
</organism>
<evidence type="ECO:0000313" key="2">
    <source>
        <dbReference type="EMBL" id="CCD13685.1"/>
    </source>
</evidence>
<dbReference type="EMBL" id="CAEQ01001246">
    <property type="protein sequence ID" value="CCD13685.1"/>
    <property type="molecule type" value="Genomic_DNA"/>
</dbReference>
<reference evidence="3" key="1">
    <citation type="submission" date="2011-07" db="EMBL/GenBank/DDBJ databases">
        <title>Divergent evolution of antigenic variation in African trypanosomes.</title>
        <authorList>
            <person name="Jackson A.P."/>
            <person name="Berry A."/>
            <person name="Allison H.C."/>
            <person name="Burton P."/>
            <person name="Anderson J."/>
            <person name="Aslett M."/>
            <person name="Brown R."/>
            <person name="Corton N."/>
            <person name="Harris D."/>
            <person name="Hauser H."/>
            <person name="Gamble J."/>
            <person name="Gilderthorp R."/>
            <person name="McQuillan J."/>
            <person name="Quail M.A."/>
            <person name="Sanders M."/>
            <person name="Van Tonder A."/>
            <person name="Ginger M.L."/>
            <person name="Donelson J.E."/>
            <person name="Field M.C."/>
            <person name="Barry J.D."/>
            <person name="Berriman M."/>
            <person name="Hertz-Fowler C."/>
        </authorList>
    </citation>
    <scope>NUCLEOTIDE SEQUENCE [LARGE SCALE GENOMIC DNA]</scope>
    <source>
        <strain evidence="3">IL3000</strain>
    </source>
</reference>
<gene>
    <name evidence="2" type="ORF">TCIL3000_0_44190</name>
</gene>
<protein>
    <submittedName>
        <fullName evidence="2">WGS project CAEQ00000000 data, annotated contig 1804</fullName>
    </submittedName>
</protein>
<dbReference type="AlphaFoldDB" id="F9W8Z6"/>
<sequence length="217" mass="23975">MQIDYFLPFFSFIIFHEHIPYSLFTCSLPTGNVLVNQLMNKVGGEKSAQGAVGAPPVTRKRIRFVQDRNVVHHVKPPPRSMNSQFWFSEKAATVLRGLTLEVCPGEDMFVVVETEMHLTSITLSPAEPKCPGNGGLSNESKPHGGHKSGRSFLQIKEENTFLRQATCGKWMCLGSVAEGTAEKLHVRLPAGSYMLRCVGTRSIQVFAQLLDLTSKLG</sequence>
<keyword evidence="3" id="KW-1185">Reference proteome</keyword>
<dbReference type="OMA" id="PEIMIEV"/>
<feature type="region of interest" description="Disordered" evidence="1">
    <location>
        <begin position="123"/>
        <end position="149"/>
    </location>
</feature>
<accession>F9W8Z6</accession>
<evidence type="ECO:0000313" key="3">
    <source>
        <dbReference type="Proteomes" id="UP000000702"/>
    </source>
</evidence>
<dbReference type="Proteomes" id="UP000000702">
    <property type="component" value="Unassembled WGS sequence"/>
</dbReference>
<dbReference type="VEuPathDB" id="TriTrypDB:TcIL3000_0_44190"/>
<proteinExistence type="predicted"/>